<feature type="transmembrane region" description="Helical" evidence="1">
    <location>
        <begin position="21"/>
        <end position="48"/>
    </location>
</feature>
<accession>A0A645DPZ5</accession>
<evidence type="ECO:0000256" key="1">
    <source>
        <dbReference type="SAM" id="Phobius"/>
    </source>
</evidence>
<name>A0A645DPZ5_9ZZZZ</name>
<sequence length="105" mass="11380">MIASNFRSPRNSRAVQNTTPLFLVYSIFDCQPIVIFTANAVTFLSVLFGSTIKVVSAVGGDVGSRSPGFVRLTTAEGNHVCRQQAIAIVKYVVGIANHAVRNRLR</sequence>
<keyword evidence="1" id="KW-1133">Transmembrane helix</keyword>
<proteinExistence type="predicted"/>
<dbReference type="AlphaFoldDB" id="A0A645DPZ5"/>
<organism evidence="2">
    <name type="scientific">bioreactor metagenome</name>
    <dbReference type="NCBI Taxonomy" id="1076179"/>
    <lineage>
        <taxon>unclassified sequences</taxon>
        <taxon>metagenomes</taxon>
        <taxon>ecological metagenomes</taxon>
    </lineage>
</organism>
<evidence type="ECO:0000313" key="2">
    <source>
        <dbReference type="EMBL" id="MPM90853.1"/>
    </source>
</evidence>
<keyword evidence="1" id="KW-0812">Transmembrane</keyword>
<keyword evidence="1" id="KW-0472">Membrane</keyword>
<dbReference type="EMBL" id="VSSQ01038001">
    <property type="protein sequence ID" value="MPM90853.1"/>
    <property type="molecule type" value="Genomic_DNA"/>
</dbReference>
<gene>
    <name evidence="2" type="ORF">SDC9_137976</name>
</gene>
<comment type="caution">
    <text evidence="2">The sequence shown here is derived from an EMBL/GenBank/DDBJ whole genome shotgun (WGS) entry which is preliminary data.</text>
</comment>
<protein>
    <submittedName>
        <fullName evidence="2">Uncharacterized protein</fullName>
    </submittedName>
</protein>
<reference evidence="2" key="1">
    <citation type="submission" date="2019-08" db="EMBL/GenBank/DDBJ databases">
        <authorList>
            <person name="Kucharzyk K."/>
            <person name="Murdoch R.W."/>
            <person name="Higgins S."/>
            <person name="Loffler F."/>
        </authorList>
    </citation>
    <scope>NUCLEOTIDE SEQUENCE</scope>
</reference>